<dbReference type="EMBL" id="MGFG01000026">
    <property type="protein sequence ID" value="OGM00720.1"/>
    <property type="molecule type" value="Genomic_DNA"/>
</dbReference>
<proteinExistence type="inferred from homology"/>
<keyword evidence="4" id="KW-0963">Cytoplasm</keyword>
<evidence type="ECO:0000259" key="5">
    <source>
        <dbReference type="Pfam" id="PF01709"/>
    </source>
</evidence>
<name>A0A1F7WD65_9BACT</name>
<feature type="domain" description="TACO1/YebC-like second and third" evidence="5">
    <location>
        <begin position="82"/>
        <end position="236"/>
    </location>
</feature>
<dbReference type="PANTHER" id="PTHR12532:SF0">
    <property type="entry name" value="TRANSLATIONAL ACTIVATOR OF CYTOCHROME C OXIDASE 1"/>
    <property type="match status" value="1"/>
</dbReference>
<reference evidence="7 8" key="1">
    <citation type="journal article" date="2016" name="Nat. Commun.">
        <title>Thousands of microbial genomes shed light on interconnected biogeochemical processes in an aquifer system.</title>
        <authorList>
            <person name="Anantharaman K."/>
            <person name="Brown C.T."/>
            <person name="Hug L.A."/>
            <person name="Sharon I."/>
            <person name="Castelle C.J."/>
            <person name="Probst A.J."/>
            <person name="Thomas B.C."/>
            <person name="Singh A."/>
            <person name="Wilkins M.J."/>
            <person name="Karaoz U."/>
            <person name="Brodie E.L."/>
            <person name="Williams K.H."/>
            <person name="Hubbard S.S."/>
            <person name="Banfield J.F."/>
        </authorList>
    </citation>
    <scope>NUCLEOTIDE SEQUENCE [LARGE SCALE GENOMIC DNA]</scope>
</reference>
<comment type="caution">
    <text evidence="7">The sequence shown here is derived from an EMBL/GenBank/DDBJ whole genome shotgun (WGS) entry which is preliminary data.</text>
</comment>
<dbReference type="InterPro" id="IPR049083">
    <property type="entry name" value="TACO1_YebC_N"/>
</dbReference>
<sequence>MSGHSKWANIKHRKGAADLRRAALFTKLSKNITVTARNGGDPEFNFSLRTAIDKALAANMTKDKVDQAIKRGTGEIAGGIIEEVLYEGFGPGGVAVLVEALTDNRNRTSSSLKHVFSKHGGNLSGSGSVQWMFVRRGVVRARGKSGLSDDEQLTLIEAGTDDLATENGVQILTCQPDSLMQVRQAAAGISLDTFEVGLEWEAKETAEVESAIRGQIESLFEALDDDEDVSDIYSNVEL</sequence>
<dbReference type="NCBIfam" id="TIGR01033">
    <property type="entry name" value="YebC/PmpR family DNA-binding transcriptional regulator"/>
    <property type="match status" value="1"/>
</dbReference>
<dbReference type="Gene3D" id="3.30.70.980">
    <property type="match status" value="2"/>
</dbReference>
<dbReference type="InterPro" id="IPR026564">
    <property type="entry name" value="Transcrip_reg_TACO1-like_dom3"/>
</dbReference>
<dbReference type="AlphaFoldDB" id="A0A1F7WD65"/>
<comment type="subcellular location">
    <subcellularLocation>
        <location evidence="4">Cytoplasm</location>
    </subcellularLocation>
</comment>
<evidence type="ECO:0000256" key="4">
    <source>
        <dbReference type="HAMAP-Rule" id="MF_00693"/>
    </source>
</evidence>
<evidence type="ECO:0000313" key="8">
    <source>
        <dbReference type="Proteomes" id="UP000176988"/>
    </source>
</evidence>
<evidence type="ECO:0000256" key="2">
    <source>
        <dbReference type="ARBA" id="ARBA00023015"/>
    </source>
</evidence>
<dbReference type="PANTHER" id="PTHR12532">
    <property type="entry name" value="TRANSLATIONAL ACTIVATOR OF CYTOCHROME C OXIDASE 1"/>
    <property type="match status" value="1"/>
</dbReference>
<dbReference type="HAMAP" id="MF_00693">
    <property type="entry name" value="Transcrip_reg_TACO1"/>
    <property type="match status" value="1"/>
</dbReference>
<evidence type="ECO:0000259" key="6">
    <source>
        <dbReference type="Pfam" id="PF20772"/>
    </source>
</evidence>
<dbReference type="FunFam" id="1.10.10.200:FF:000002">
    <property type="entry name" value="Probable transcriptional regulatory protein CLM62_37755"/>
    <property type="match status" value="1"/>
</dbReference>
<dbReference type="Gene3D" id="1.10.10.200">
    <property type="match status" value="1"/>
</dbReference>
<keyword evidence="3 4" id="KW-0804">Transcription</keyword>
<dbReference type="Pfam" id="PF20772">
    <property type="entry name" value="TACO1_YebC_N"/>
    <property type="match status" value="1"/>
</dbReference>
<protein>
    <recommendedName>
        <fullName evidence="4">Probable transcriptional regulatory protein A2480_04740</fullName>
    </recommendedName>
</protein>
<dbReference type="GO" id="GO:0005829">
    <property type="term" value="C:cytosol"/>
    <property type="evidence" value="ECO:0007669"/>
    <property type="project" value="TreeGrafter"/>
</dbReference>
<evidence type="ECO:0000256" key="3">
    <source>
        <dbReference type="ARBA" id="ARBA00023163"/>
    </source>
</evidence>
<organism evidence="7 8">
    <name type="scientific">Candidatus Uhrbacteria bacterium RIFOXYC2_FULL_47_19</name>
    <dbReference type="NCBI Taxonomy" id="1802424"/>
    <lineage>
        <taxon>Bacteria</taxon>
        <taxon>Candidatus Uhriibacteriota</taxon>
    </lineage>
</organism>
<dbReference type="STRING" id="1802424.A2480_04740"/>
<dbReference type="InterPro" id="IPR048300">
    <property type="entry name" value="TACO1_YebC-like_2nd/3rd_dom"/>
</dbReference>
<keyword evidence="2 4" id="KW-0805">Transcription regulation</keyword>
<feature type="domain" description="TACO1/YebC-like N-terminal" evidence="6">
    <location>
        <begin position="5"/>
        <end position="75"/>
    </location>
</feature>
<evidence type="ECO:0000313" key="7">
    <source>
        <dbReference type="EMBL" id="OGM00720.1"/>
    </source>
</evidence>
<accession>A0A1F7WD65</accession>
<dbReference type="NCBIfam" id="NF001030">
    <property type="entry name" value="PRK00110.1"/>
    <property type="match status" value="1"/>
</dbReference>
<dbReference type="GO" id="GO:0003677">
    <property type="term" value="F:DNA binding"/>
    <property type="evidence" value="ECO:0007669"/>
    <property type="project" value="UniProtKB-UniRule"/>
</dbReference>
<dbReference type="InterPro" id="IPR017856">
    <property type="entry name" value="Integrase-like_N"/>
</dbReference>
<comment type="similarity">
    <text evidence="1 4">Belongs to the TACO1 family.</text>
</comment>
<keyword evidence="4" id="KW-0238">DNA-binding</keyword>
<evidence type="ECO:0000256" key="1">
    <source>
        <dbReference type="ARBA" id="ARBA00008724"/>
    </source>
</evidence>
<dbReference type="Pfam" id="PF01709">
    <property type="entry name" value="Transcrip_reg"/>
    <property type="match status" value="1"/>
</dbReference>
<dbReference type="GO" id="GO:0006355">
    <property type="term" value="P:regulation of DNA-templated transcription"/>
    <property type="evidence" value="ECO:0007669"/>
    <property type="project" value="UniProtKB-UniRule"/>
</dbReference>
<dbReference type="NCBIfam" id="NF009044">
    <property type="entry name" value="PRK12378.1"/>
    <property type="match status" value="1"/>
</dbReference>
<gene>
    <name evidence="7" type="ORF">A2480_04740</name>
</gene>
<dbReference type="InterPro" id="IPR029072">
    <property type="entry name" value="YebC-like"/>
</dbReference>
<dbReference type="SUPFAM" id="SSF75625">
    <property type="entry name" value="YebC-like"/>
    <property type="match status" value="1"/>
</dbReference>
<dbReference type="Proteomes" id="UP000176988">
    <property type="component" value="Unassembled WGS sequence"/>
</dbReference>
<dbReference type="InterPro" id="IPR002876">
    <property type="entry name" value="Transcrip_reg_TACO1-like"/>
</dbReference>